<proteinExistence type="predicted"/>
<dbReference type="Proteomes" id="UP001142055">
    <property type="component" value="Chromosome 2"/>
</dbReference>
<sequence length="205" mass="24300">MFRNIGITFAFMIIITIYVVDGKRDDEYYKMKYEEVFDEMPDPHSMKDLTVKEPKQEIDEIIYTKNKIRGLPLFKLKKSSFTDELNNKYNYSNTEVFFTSEIELKFSTKYWKVMGIENLKASIEIKIPVWCHLLRWTNTKSAFFSHGIYDSNMHEIKVKFSNEKCFSKSVVKKIKELIKKHTDYSEILGSMKTELLLLLKVHSAM</sequence>
<keyword evidence="1" id="KW-1133">Transmembrane helix</keyword>
<dbReference type="AlphaFoldDB" id="A0A9Q0MB15"/>
<keyword evidence="1" id="KW-0812">Transmembrane</keyword>
<keyword evidence="1" id="KW-0472">Membrane</keyword>
<organism evidence="2 3">
    <name type="scientific">Blomia tropicalis</name>
    <name type="common">Mite</name>
    <dbReference type="NCBI Taxonomy" id="40697"/>
    <lineage>
        <taxon>Eukaryota</taxon>
        <taxon>Metazoa</taxon>
        <taxon>Ecdysozoa</taxon>
        <taxon>Arthropoda</taxon>
        <taxon>Chelicerata</taxon>
        <taxon>Arachnida</taxon>
        <taxon>Acari</taxon>
        <taxon>Acariformes</taxon>
        <taxon>Sarcoptiformes</taxon>
        <taxon>Astigmata</taxon>
        <taxon>Glycyphagoidea</taxon>
        <taxon>Echimyopodidae</taxon>
        <taxon>Blomia</taxon>
    </lineage>
</organism>
<name>A0A9Q0MB15_BLOTA</name>
<keyword evidence="3" id="KW-1185">Reference proteome</keyword>
<comment type="caution">
    <text evidence="2">The sequence shown here is derived from an EMBL/GenBank/DDBJ whole genome shotgun (WGS) entry which is preliminary data.</text>
</comment>
<evidence type="ECO:0000313" key="3">
    <source>
        <dbReference type="Proteomes" id="UP001142055"/>
    </source>
</evidence>
<dbReference type="EMBL" id="JAPWDV010000002">
    <property type="protein sequence ID" value="KAJ6221277.1"/>
    <property type="molecule type" value="Genomic_DNA"/>
</dbReference>
<protein>
    <submittedName>
        <fullName evidence="2">Uncharacterized protein</fullName>
    </submittedName>
</protein>
<evidence type="ECO:0000256" key="1">
    <source>
        <dbReference type="SAM" id="Phobius"/>
    </source>
</evidence>
<gene>
    <name evidence="2" type="ORF">RDWZM_007089</name>
</gene>
<feature type="transmembrane region" description="Helical" evidence="1">
    <location>
        <begin position="6"/>
        <end position="22"/>
    </location>
</feature>
<accession>A0A9Q0MB15</accession>
<reference evidence="2" key="1">
    <citation type="submission" date="2022-12" db="EMBL/GenBank/DDBJ databases">
        <title>Genome assemblies of Blomia tropicalis.</title>
        <authorList>
            <person name="Cui Y."/>
        </authorList>
    </citation>
    <scope>NUCLEOTIDE SEQUENCE</scope>
    <source>
        <tissue evidence="2">Adult mites</tissue>
    </source>
</reference>
<evidence type="ECO:0000313" key="2">
    <source>
        <dbReference type="EMBL" id="KAJ6221277.1"/>
    </source>
</evidence>